<reference evidence="1 2" key="1">
    <citation type="submission" date="2021-06" db="EMBL/GenBank/DDBJ databases">
        <authorList>
            <person name="Palmer J.M."/>
        </authorList>
    </citation>
    <scope>NUCLEOTIDE SEQUENCE [LARGE SCALE GENOMIC DNA]</scope>
    <source>
        <strain evidence="1 2">GA_2019</strain>
        <tissue evidence="1">Muscle</tissue>
    </source>
</reference>
<accession>A0ABV0P9F6</accession>
<name>A0ABV0P9F6_9TELE</name>
<comment type="caution">
    <text evidence="1">The sequence shown here is derived from an EMBL/GenBank/DDBJ whole genome shotgun (WGS) entry which is preliminary data.</text>
</comment>
<dbReference type="EMBL" id="JAHRIO010065942">
    <property type="protein sequence ID" value="MEQ2180110.1"/>
    <property type="molecule type" value="Genomic_DNA"/>
</dbReference>
<organism evidence="1 2">
    <name type="scientific">Goodea atripinnis</name>
    <dbReference type="NCBI Taxonomy" id="208336"/>
    <lineage>
        <taxon>Eukaryota</taxon>
        <taxon>Metazoa</taxon>
        <taxon>Chordata</taxon>
        <taxon>Craniata</taxon>
        <taxon>Vertebrata</taxon>
        <taxon>Euteleostomi</taxon>
        <taxon>Actinopterygii</taxon>
        <taxon>Neopterygii</taxon>
        <taxon>Teleostei</taxon>
        <taxon>Neoteleostei</taxon>
        <taxon>Acanthomorphata</taxon>
        <taxon>Ovalentaria</taxon>
        <taxon>Atherinomorphae</taxon>
        <taxon>Cyprinodontiformes</taxon>
        <taxon>Goodeidae</taxon>
        <taxon>Goodea</taxon>
    </lineage>
</organism>
<proteinExistence type="predicted"/>
<keyword evidence="2" id="KW-1185">Reference proteome</keyword>
<gene>
    <name evidence="1" type="primary">ZDHHC23B</name>
    <name evidence="1" type="ORF">GOODEAATRI_032346</name>
</gene>
<sequence>SALCFTCAWYSSIVTGGLLHLLLVQVVNISYNVTEREARVALREKTARSTCWGLVVDTGVYSRGLWSNWSEFMSMGDKLKPLSPTDLV</sequence>
<protein>
    <submittedName>
        <fullName evidence="1">Palmitoyltransferase ZDHHC23-B</fullName>
    </submittedName>
</protein>
<dbReference type="Proteomes" id="UP001476798">
    <property type="component" value="Unassembled WGS sequence"/>
</dbReference>
<evidence type="ECO:0000313" key="2">
    <source>
        <dbReference type="Proteomes" id="UP001476798"/>
    </source>
</evidence>
<feature type="non-terminal residue" evidence="1">
    <location>
        <position position="1"/>
    </location>
</feature>
<evidence type="ECO:0000313" key="1">
    <source>
        <dbReference type="EMBL" id="MEQ2180110.1"/>
    </source>
</evidence>